<proteinExistence type="predicted"/>
<dbReference type="GeneID" id="39748140"/>
<dbReference type="Proteomes" id="UP000195521">
    <property type="component" value="Unassembled WGS sequence"/>
</dbReference>
<accession>A0A1Y1JJN4</accession>
<keyword evidence="2" id="KW-1185">Reference proteome</keyword>
<organism evidence="1 2">
    <name type="scientific">Plasmodium gonderi</name>
    <dbReference type="NCBI Taxonomy" id="77519"/>
    <lineage>
        <taxon>Eukaryota</taxon>
        <taxon>Sar</taxon>
        <taxon>Alveolata</taxon>
        <taxon>Apicomplexa</taxon>
        <taxon>Aconoidasida</taxon>
        <taxon>Haemosporida</taxon>
        <taxon>Plasmodiidae</taxon>
        <taxon>Plasmodium</taxon>
        <taxon>Plasmodium (Plasmodium)</taxon>
    </lineage>
</organism>
<sequence length="256" mass="30344">MEGENFFLKEKIQYDEFNKNIQEEYKKRFDVNNKIEEYFDDVPVTAPVKSSTSLYTSTSVSEKEKNNRNEKKTFLHNFMFPFIELGNKFYSSVTLIYEPKLYHLSIFMTILWAYKNIKCINKLLIHKYNDIHYQITRPDSLNSRYKAFKVLAIGGSVIPCSFIAFTIYNAYKGKTNSLHMSNYQKIITVRDTTSSLIPYTLRRDISRKLQLLKEKTLFFGKDLAENNNFKKLSKEYHRNVDKRLQRHFLKKGDPLG</sequence>
<reference evidence="2" key="1">
    <citation type="submission" date="2017-04" db="EMBL/GenBank/DDBJ databases">
        <title>Plasmodium gonderi genome.</title>
        <authorList>
            <person name="Arisue N."/>
            <person name="Honma H."/>
            <person name="Kawai S."/>
            <person name="Tougan T."/>
            <person name="Tanabe K."/>
            <person name="Horii T."/>
        </authorList>
    </citation>
    <scope>NUCLEOTIDE SEQUENCE [LARGE SCALE GENOMIC DNA]</scope>
    <source>
        <strain evidence="2">ATCC 30045</strain>
    </source>
</reference>
<name>A0A1Y1JJN4_PLAGO</name>
<protein>
    <submittedName>
        <fullName evidence="1">Uncharacterized protein</fullName>
    </submittedName>
</protein>
<dbReference type="OMA" id="EYHTNIN"/>
<evidence type="ECO:0000313" key="2">
    <source>
        <dbReference type="Proteomes" id="UP000195521"/>
    </source>
</evidence>
<evidence type="ECO:0000313" key="1">
    <source>
        <dbReference type="EMBL" id="GAW81417.1"/>
    </source>
</evidence>
<gene>
    <name evidence="1" type="ORF">PGO_101750</name>
</gene>
<dbReference type="EMBL" id="BDQF01000011">
    <property type="protein sequence ID" value="GAW81417.1"/>
    <property type="molecule type" value="Genomic_DNA"/>
</dbReference>
<dbReference type="OrthoDB" id="345965at2759"/>
<comment type="caution">
    <text evidence="1">The sequence shown here is derived from an EMBL/GenBank/DDBJ whole genome shotgun (WGS) entry which is preliminary data.</text>
</comment>
<dbReference type="AlphaFoldDB" id="A0A1Y1JJN4"/>
<dbReference type="RefSeq" id="XP_028544006.1">
    <property type="nucleotide sequence ID" value="XM_028688205.1"/>
</dbReference>